<dbReference type="PATRIC" id="fig|33051.3.peg.2276"/>
<proteinExistence type="predicted"/>
<accession>A0A147I183</accession>
<gene>
    <name evidence="1" type="ORF">NS319_06360</name>
</gene>
<dbReference type="EMBL" id="LDTD01000041">
    <property type="protein sequence ID" value="KTT71302.1"/>
    <property type="molecule type" value="Genomic_DNA"/>
</dbReference>
<evidence type="ECO:0000313" key="1">
    <source>
        <dbReference type="EMBL" id="KTT71302.1"/>
    </source>
</evidence>
<protein>
    <submittedName>
        <fullName evidence="1">Uncharacterized protein</fullName>
    </submittedName>
</protein>
<name>A0A147I183_9SPHN</name>
<dbReference type="Proteomes" id="UP000072867">
    <property type="component" value="Unassembled WGS sequence"/>
</dbReference>
<evidence type="ECO:0000313" key="2">
    <source>
        <dbReference type="Proteomes" id="UP000072867"/>
    </source>
</evidence>
<dbReference type="AlphaFoldDB" id="A0A147I183"/>
<comment type="caution">
    <text evidence="1">The sequence shown here is derived from an EMBL/GenBank/DDBJ whole genome shotgun (WGS) entry which is preliminary data.</text>
</comment>
<reference evidence="1 2" key="1">
    <citation type="journal article" date="2016" name="Front. Microbiol.">
        <title>Genomic Resource of Rice Seed Associated Bacteria.</title>
        <authorList>
            <person name="Midha S."/>
            <person name="Bansal K."/>
            <person name="Sharma S."/>
            <person name="Kumar N."/>
            <person name="Patil P.P."/>
            <person name="Chaudhry V."/>
            <person name="Patil P.B."/>
        </authorList>
    </citation>
    <scope>NUCLEOTIDE SEQUENCE [LARGE SCALE GENOMIC DNA]</scope>
    <source>
        <strain evidence="1 2">NS319</strain>
    </source>
</reference>
<organism evidence="1 2">
    <name type="scientific">Sphingomonas sanguinis</name>
    <dbReference type="NCBI Taxonomy" id="33051"/>
    <lineage>
        <taxon>Bacteria</taxon>
        <taxon>Pseudomonadati</taxon>
        <taxon>Pseudomonadota</taxon>
        <taxon>Alphaproteobacteria</taxon>
        <taxon>Sphingomonadales</taxon>
        <taxon>Sphingomonadaceae</taxon>
        <taxon>Sphingomonas</taxon>
    </lineage>
</organism>
<sequence length="127" mass="14059">MYAVRRRRRPNRPLAVGFDTSLLERGCPVVDVVGNTSELRSKLILPGAAVFELAVLDLDPQLVGIVQLGFQTLGRLVIVVVVAIARKVELVVVQLVGISLSRLKYRVLQPLDSRFQLIDSLLRGVLF</sequence>